<name>A0ABV7PXB4_9ACTN</name>
<comment type="caution">
    <text evidence="2">The sequence shown here is derived from an EMBL/GenBank/DDBJ whole genome shotgun (WGS) entry which is preliminary data.</text>
</comment>
<dbReference type="InterPro" id="IPR007138">
    <property type="entry name" value="ABM_dom"/>
</dbReference>
<dbReference type="RefSeq" id="WP_387973731.1">
    <property type="nucleotide sequence ID" value="NZ_JBHRWO010000009.1"/>
</dbReference>
<gene>
    <name evidence="2" type="ORF">ACFO8M_09280</name>
</gene>
<evidence type="ECO:0000259" key="1">
    <source>
        <dbReference type="PROSITE" id="PS51725"/>
    </source>
</evidence>
<keyword evidence="2" id="KW-0560">Oxidoreductase</keyword>
<feature type="domain" description="ABM" evidence="1">
    <location>
        <begin position="2"/>
        <end position="94"/>
    </location>
</feature>
<sequence length="100" mass="11448">MFDLLVHVRVTDPAEAPAVAEAFADMRPLCLAEDGCVHWNAYQSLEDETRFTLVERWASRESWEAHGTEKAIQEIYLPRVLPRVEREVHPSRTLGTEGDQ</sequence>
<dbReference type="SUPFAM" id="SSF54909">
    <property type="entry name" value="Dimeric alpha+beta barrel"/>
    <property type="match status" value="1"/>
</dbReference>
<accession>A0ABV7PXB4</accession>
<evidence type="ECO:0000313" key="2">
    <source>
        <dbReference type="EMBL" id="MFC3492676.1"/>
    </source>
</evidence>
<dbReference type="Pfam" id="PF03992">
    <property type="entry name" value="ABM"/>
    <property type="match status" value="1"/>
</dbReference>
<proteinExistence type="predicted"/>
<dbReference type="PROSITE" id="PS51725">
    <property type="entry name" value="ABM"/>
    <property type="match status" value="1"/>
</dbReference>
<organism evidence="2 3">
    <name type="scientific">Glycomyces rhizosphaerae</name>
    <dbReference type="NCBI Taxonomy" id="2054422"/>
    <lineage>
        <taxon>Bacteria</taxon>
        <taxon>Bacillati</taxon>
        <taxon>Actinomycetota</taxon>
        <taxon>Actinomycetes</taxon>
        <taxon>Glycomycetales</taxon>
        <taxon>Glycomycetaceae</taxon>
        <taxon>Glycomyces</taxon>
    </lineage>
</organism>
<keyword evidence="3" id="KW-1185">Reference proteome</keyword>
<evidence type="ECO:0000313" key="3">
    <source>
        <dbReference type="Proteomes" id="UP001595712"/>
    </source>
</evidence>
<dbReference type="InterPro" id="IPR011008">
    <property type="entry name" value="Dimeric_a/b-barrel"/>
</dbReference>
<dbReference type="Proteomes" id="UP001595712">
    <property type="component" value="Unassembled WGS sequence"/>
</dbReference>
<dbReference type="EMBL" id="JBHRWO010000009">
    <property type="protein sequence ID" value="MFC3492676.1"/>
    <property type="molecule type" value="Genomic_DNA"/>
</dbReference>
<dbReference type="GO" id="GO:0004497">
    <property type="term" value="F:monooxygenase activity"/>
    <property type="evidence" value="ECO:0007669"/>
    <property type="project" value="UniProtKB-KW"/>
</dbReference>
<keyword evidence="2" id="KW-0503">Monooxygenase</keyword>
<dbReference type="Gene3D" id="3.30.70.100">
    <property type="match status" value="1"/>
</dbReference>
<protein>
    <submittedName>
        <fullName evidence="2">Quinol monooxygenase</fullName>
        <ecNumber evidence="2">1.-.-.-</ecNumber>
    </submittedName>
</protein>
<reference evidence="3" key="1">
    <citation type="journal article" date="2019" name="Int. J. Syst. Evol. Microbiol.">
        <title>The Global Catalogue of Microorganisms (GCM) 10K type strain sequencing project: providing services to taxonomists for standard genome sequencing and annotation.</title>
        <authorList>
            <consortium name="The Broad Institute Genomics Platform"/>
            <consortium name="The Broad Institute Genome Sequencing Center for Infectious Disease"/>
            <person name="Wu L."/>
            <person name="Ma J."/>
        </authorList>
    </citation>
    <scope>NUCLEOTIDE SEQUENCE [LARGE SCALE GENOMIC DNA]</scope>
    <source>
        <strain evidence="3">CGMCC 4.7396</strain>
    </source>
</reference>
<dbReference type="EC" id="1.-.-.-" evidence="2"/>